<comment type="caution">
    <text evidence="1">The sequence shown here is derived from an EMBL/GenBank/DDBJ whole genome shotgun (WGS) entry which is preliminary data.</text>
</comment>
<evidence type="ECO:0000313" key="1">
    <source>
        <dbReference type="EMBL" id="RMX48196.1"/>
    </source>
</evidence>
<keyword evidence="2" id="KW-1185">Reference proteome</keyword>
<dbReference type="AlphaFoldDB" id="A0A3M6U3M9"/>
<feature type="non-terminal residue" evidence="1">
    <location>
        <position position="137"/>
    </location>
</feature>
<evidence type="ECO:0000313" key="2">
    <source>
        <dbReference type="Proteomes" id="UP000275408"/>
    </source>
</evidence>
<name>A0A3M6U3M9_POCDA</name>
<sequence>MATVQEGTSSSLEKPGHHSKLDEVVNCDYLAFFPWGGGIPNWDNKLTRYETHNQLCPTFVPQKLYKCLYKLKSASKCKQKPFLCLLSPKSTNGSKQSDRKPDKMLGVDRQYQILKTSITRTVWQTVRRITNEILGVK</sequence>
<protein>
    <submittedName>
        <fullName evidence="1">Uncharacterized protein</fullName>
    </submittedName>
</protein>
<gene>
    <name evidence="1" type="ORF">pdam_00005448</name>
</gene>
<dbReference type="EMBL" id="RCHS01002303">
    <property type="protein sequence ID" value="RMX48196.1"/>
    <property type="molecule type" value="Genomic_DNA"/>
</dbReference>
<accession>A0A3M6U3M9</accession>
<organism evidence="1 2">
    <name type="scientific">Pocillopora damicornis</name>
    <name type="common">Cauliflower coral</name>
    <name type="synonym">Millepora damicornis</name>
    <dbReference type="NCBI Taxonomy" id="46731"/>
    <lineage>
        <taxon>Eukaryota</taxon>
        <taxon>Metazoa</taxon>
        <taxon>Cnidaria</taxon>
        <taxon>Anthozoa</taxon>
        <taxon>Hexacorallia</taxon>
        <taxon>Scleractinia</taxon>
        <taxon>Astrocoeniina</taxon>
        <taxon>Pocilloporidae</taxon>
        <taxon>Pocillopora</taxon>
    </lineage>
</organism>
<dbReference type="Proteomes" id="UP000275408">
    <property type="component" value="Unassembled WGS sequence"/>
</dbReference>
<reference evidence="1 2" key="1">
    <citation type="journal article" date="2018" name="Sci. Rep.">
        <title>Comparative analysis of the Pocillopora damicornis genome highlights role of immune system in coral evolution.</title>
        <authorList>
            <person name="Cunning R."/>
            <person name="Bay R.A."/>
            <person name="Gillette P."/>
            <person name="Baker A.C."/>
            <person name="Traylor-Knowles N."/>
        </authorList>
    </citation>
    <scope>NUCLEOTIDE SEQUENCE [LARGE SCALE GENOMIC DNA]</scope>
    <source>
        <strain evidence="1">RSMAS</strain>
        <tissue evidence="1">Whole animal</tissue>
    </source>
</reference>
<proteinExistence type="predicted"/>